<feature type="compositionally biased region" description="Low complexity" evidence="1">
    <location>
        <begin position="141"/>
        <end position="156"/>
    </location>
</feature>
<gene>
    <name evidence="3" type="ORF">SCLCIDRAFT_1219470</name>
</gene>
<proteinExistence type="predicted"/>
<dbReference type="Proteomes" id="UP000053989">
    <property type="component" value="Unassembled WGS sequence"/>
</dbReference>
<evidence type="ECO:0000313" key="4">
    <source>
        <dbReference type="Proteomes" id="UP000053989"/>
    </source>
</evidence>
<dbReference type="InParanoid" id="A0A0C2Z5Y0"/>
<evidence type="ECO:0000313" key="3">
    <source>
        <dbReference type="EMBL" id="KIM57418.1"/>
    </source>
</evidence>
<feature type="domain" description="DUF4604" evidence="2">
    <location>
        <begin position="14"/>
        <end position="197"/>
    </location>
</feature>
<dbReference type="HOGENOM" id="CLU_122481_0_0_1"/>
<accession>A0A0C2Z5Y0</accession>
<feature type="compositionally biased region" description="Basic and acidic residues" evidence="1">
    <location>
        <begin position="61"/>
        <end position="72"/>
    </location>
</feature>
<feature type="region of interest" description="Disordered" evidence="1">
    <location>
        <begin position="1"/>
        <end position="20"/>
    </location>
</feature>
<evidence type="ECO:0000259" key="2">
    <source>
        <dbReference type="Pfam" id="PF15377"/>
    </source>
</evidence>
<evidence type="ECO:0000256" key="1">
    <source>
        <dbReference type="SAM" id="MobiDB-lite"/>
    </source>
</evidence>
<reference evidence="3 4" key="1">
    <citation type="submission" date="2014-04" db="EMBL/GenBank/DDBJ databases">
        <authorList>
            <consortium name="DOE Joint Genome Institute"/>
            <person name="Kuo A."/>
            <person name="Kohler A."/>
            <person name="Nagy L.G."/>
            <person name="Floudas D."/>
            <person name="Copeland A."/>
            <person name="Barry K.W."/>
            <person name="Cichocki N."/>
            <person name="Veneault-Fourrey C."/>
            <person name="LaButti K."/>
            <person name="Lindquist E.A."/>
            <person name="Lipzen A."/>
            <person name="Lundell T."/>
            <person name="Morin E."/>
            <person name="Murat C."/>
            <person name="Sun H."/>
            <person name="Tunlid A."/>
            <person name="Henrissat B."/>
            <person name="Grigoriev I.V."/>
            <person name="Hibbett D.S."/>
            <person name="Martin F."/>
            <person name="Nordberg H.P."/>
            <person name="Cantor M.N."/>
            <person name="Hua S.X."/>
        </authorList>
    </citation>
    <scope>NUCLEOTIDE SEQUENCE [LARGE SCALE GENOMIC DNA]</scope>
    <source>
        <strain evidence="3 4">Foug A</strain>
    </source>
</reference>
<organism evidence="3 4">
    <name type="scientific">Scleroderma citrinum Foug A</name>
    <dbReference type="NCBI Taxonomy" id="1036808"/>
    <lineage>
        <taxon>Eukaryota</taxon>
        <taxon>Fungi</taxon>
        <taxon>Dikarya</taxon>
        <taxon>Basidiomycota</taxon>
        <taxon>Agaricomycotina</taxon>
        <taxon>Agaricomycetes</taxon>
        <taxon>Agaricomycetidae</taxon>
        <taxon>Boletales</taxon>
        <taxon>Sclerodermatineae</taxon>
        <taxon>Sclerodermataceae</taxon>
        <taxon>Scleroderma</taxon>
    </lineage>
</organism>
<reference evidence="4" key="2">
    <citation type="submission" date="2015-01" db="EMBL/GenBank/DDBJ databases">
        <title>Evolutionary Origins and Diversification of the Mycorrhizal Mutualists.</title>
        <authorList>
            <consortium name="DOE Joint Genome Institute"/>
            <consortium name="Mycorrhizal Genomics Consortium"/>
            <person name="Kohler A."/>
            <person name="Kuo A."/>
            <person name="Nagy L.G."/>
            <person name="Floudas D."/>
            <person name="Copeland A."/>
            <person name="Barry K.W."/>
            <person name="Cichocki N."/>
            <person name="Veneault-Fourrey C."/>
            <person name="LaButti K."/>
            <person name="Lindquist E.A."/>
            <person name="Lipzen A."/>
            <person name="Lundell T."/>
            <person name="Morin E."/>
            <person name="Murat C."/>
            <person name="Riley R."/>
            <person name="Ohm R."/>
            <person name="Sun H."/>
            <person name="Tunlid A."/>
            <person name="Henrissat B."/>
            <person name="Grigoriev I.V."/>
            <person name="Hibbett D.S."/>
            <person name="Martin F."/>
        </authorList>
    </citation>
    <scope>NUCLEOTIDE SEQUENCE [LARGE SCALE GENOMIC DNA]</scope>
    <source>
        <strain evidence="4">Foug A</strain>
    </source>
</reference>
<dbReference type="OrthoDB" id="2553298at2759"/>
<sequence length="198" mass="22226">MAPKELTRHQLSGRLQYESRTPAFLHKLKNKIQGGPVEDEDEPQYYDDGSGRPPIPLRPAIPDRPKDDRGSASEDDADELPQVIVLKEGKHLTAREAENERRKAKGLPLLTTSDDESSSKQEDPRQSHKDPPARKTKEKASLSFSSSKEKSNSTSGKMKRKIITGHNESGDENEQMKKARKKKQKREGKGLLSFAEDV</sequence>
<dbReference type="Pfam" id="PF15377">
    <property type="entry name" value="DUF4604"/>
    <property type="match status" value="1"/>
</dbReference>
<feature type="compositionally biased region" description="Basic and acidic residues" evidence="1">
    <location>
        <begin position="87"/>
        <end position="101"/>
    </location>
</feature>
<protein>
    <recommendedName>
        <fullName evidence="2">DUF4604 domain-containing protein</fullName>
    </recommendedName>
</protein>
<name>A0A0C2Z5Y0_9AGAM</name>
<dbReference type="InterPro" id="IPR027911">
    <property type="entry name" value="DUF4604"/>
</dbReference>
<keyword evidence="4" id="KW-1185">Reference proteome</keyword>
<feature type="region of interest" description="Disordered" evidence="1">
    <location>
        <begin position="28"/>
        <end position="198"/>
    </location>
</feature>
<dbReference type="AlphaFoldDB" id="A0A0C2Z5Y0"/>
<feature type="compositionally biased region" description="Basic and acidic residues" evidence="1">
    <location>
        <begin position="117"/>
        <end position="140"/>
    </location>
</feature>
<dbReference type="EMBL" id="KN822101">
    <property type="protein sequence ID" value="KIM57418.1"/>
    <property type="molecule type" value="Genomic_DNA"/>
</dbReference>